<evidence type="ECO:0000313" key="3">
    <source>
        <dbReference type="EMBL" id="KPM44090.1"/>
    </source>
</evidence>
<dbReference type="InterPro" id="IPR046347">
    <property type="entry name" value="bZIP_sf"/>
</dbReference>
<feature type="region of interest" description="Disordered" evidence="1">
    <location>
        <begin position="124"/>
        <end position="155"/>
    </location>
</feature>
<comment type="caution">
    <text evidence="3">The sequence shown here is derived from an EMBL/GenBank/DDBJ whole genome shotgun (WGS) entry which is preliminary data.</text>
</comment>
<keyword evidence="4" id="KW-1185">Reference proteome</keyword>
<organism evidence="3 4">
    <name type="scientific">Neonectria ditissima</name>
    <dbReference type="NCBI Taxonomy" id="78410"/>
    <lineage>
        <taxon>Eukaryota</taxon>
        <taxon>Fungi</taxon>
        <taxon>Dikarya</taxon>
        <taxon>Ascomycota</taxon>
        <taxon>Pezizomycotina</taxon>
        <taxon>Sordariomycetes</taxon>
        <taxon>Hypocreomycetidae</taxon>
        <taxon>Hypocreales</taxon>
        <taxon>Nectriaceae</taxon>
        <taxon>Neonectria</taxon>
    </lineage>
</organism>
<dbReference type="SMART" id="SM00338">
    <property type="entry name" value="BRLZ"/>
    <property type="match status" value="1"/>
</dbReference>
<dbReference type="OrthoDB" id="2590011at2759"/>
<dbReference type="InterPro" id="IPR004827">
    <property type="entry name" value="bZIP"/>
</dbReference>
<feature type="region of interest" description="Disordered" evidence="1">
    <location>
        <begin position="1"/>
        <end position="40"/>
    </location>
</feature>
<gene>
    <name evidence="3" type="ORF">AK830_g2469</name>
</gene>
<dbReference type="Proteomes" id="UP000050424">
    <property type="component" value="Unassembled WGS sequence"/>
</dbReference>
<proteinExistence type="predicted"/>
<dbReference type="Gene3D" id="1.20.5.170">
    <property type="match status" value="1"/>
</dbReference>
<reference evidence="3 4" key="1">
    <citation type="submission" date="2015-09" db="EMBL/GenBank/DDBJ databases">
        <title>Draft genome of a European isolate of the apple canker pathogen Neonectria ditissima.</title>
        <authorList>
            <person name="Gomez-Cortecero A."/>
            <person name="Harrison R.J."/>
            <person name="Armitage A.D."/>
        </authorList>
    </citation>
    <scope>NUCLEOTIDE SEQUENCE [LARGE SCALE GENOMIC DNA]</scope>
    <source>
        <strain evidence="3 4">R09/05</strain>
    </source>
</reference>
<protein>
    <recommendedName>
        <fullName evidence="2">BZIP domain-containing protein</fullName>
    </recommendedName>
</protein>
<dbReference type="GO" id="GO:0003700">
    <property type="term" value="F:DNA-binding transcription factor activity"/>
    <property type="evidence" value="ECO:0007669"/>
    <property type="project" value="InterPro"/>
</dbReference>
<evidence type="ECO:0000256" key="1">
    <source>
        <dbReference type="SAM" id="MobiDB-lite"/>
    </source>
</evidence>
<dbReference type="EMBL" id="LKCW01000023">
    <property type="protein sequence ID" value="KPM44090.1"/>
    <property type="molecule type" value="Genomic_DNA"/>
</dbReference>
<feature type="domain" description="BZIP" evidence="2">
    <location>
        <begin position="14"/>
        <end position="78"/>
    </location>
</feature>
<dbReference type="STRING" id="78410.A0A0P7BS16"/>
<dbReference type="CDD" id="cd14688">
    <property type="entry name" value="bZIP_YAP"/>
    <property type="match status" value="1"/>
</dbReference>
<evidence type="ECO:0000313" key="4">
    <source>
        <dbReference type="Proteomes" id="UP000050424"/>
    </source>
</evidence>
<name>A0A0P7BS16_9HYPO</name>
<dbReference type="SUPFAM" id="SSF57959">
    <property type="entry name" value="Leucine zipper domain"/>
    <property type="match status" value="1"/>
</dbReference>
<feature type="compositionally biased region" description="Polar residues" evidence="1">
    <location>
        <begin position="139"/>
        <end position="154"/>
    </location>
</feature>
<sequence>MSKNIFRIFNPGGSKQDPVEKRRGQLRRAQQNYRDRKDKYATSLEKELARTRASEASLMRKVEQLQSTVKAFAGLLSVHAIDIPADIWSEDETDMTSQTVVSTPETSPFSPFHQNQLLARRMKPPVSSPEDLYGVGGNESPSPTPQWGSTSGYQPQPEPLALSNYQYHSVRPTDSWAEVSQASMPYQNLYRRVCDVDLVTFGMEFVLIDEAVVIVGRITTSSKMSWM</sequence>
<evidence type="ECO:0000259" key="2">
    <source>
        <dbReference type="SMART" id="SM00338"/>
    </source>
</evidence>
<dbReference type="AlphaFoldDB" id="A0A0P7BS16"/>
<accession>A0A0P7BS16</accession>